<reference evidence="3" key="2">
    <citation type="submission" date="2021-04" db="EMBL/GenBank/DDBJ databases">
        <authorList>
            <person name="Gilroy R."/>
        </authorList>
    </citation>
    <scope>NUCLEOTIDE SEQUENCE</scope>
    <source>
        <strain evidence="3">CHK118-2852</strain>
    </source>
</reference>
<dbReference type="PANTHER" id="PTHR32060:SF30">
    <property type="entry name" value="CARBOXY-TERMINAL PROCESSING PROTEASE CTPA"/>
    <property type="match status" value="1"/>
</dbReference>
<dbReference type="GO" id="GO:0004175">
    <property type="term" value="F:endopeptidase activity"/>
    <property type="evidence" value="ECO:0007669"/>
    <property type="project" value="TreeGrafter"/>
</dbReference>
<evidence type="ECO:0000313" key="3">
    <source>
        <dbReference type="EMBL" id="HIZ92467.1"/>
    </source>
</evidence>
<accession>A0A9D2KF25</accession>
<dbReference type="InterPro" id="IPR005151">
    <property type="entry name" value="Tail-specific_protease"/>
</dbReference>
<protein>
    <submittedName>
        <fullName evidence="3">Peptidase S41</fullName>
    </submittedName>
</protein>
<dbReference type="SUPFAM" id="SSF52096">
    <property type="entry name" value="ClpP/crotonase"/>
    <property type="match status" value="1"/>
</dbReference>
<dbReference type="Pfam" id="PF18294">
    <property type="entry name" value="Pept_S41_N"/>
    <property type="match status" value="1"/>
</dbReference>
<feature type="domain" description="Tail specific protease" evidence="2">
    <location>
        <begin position="191"/>
        <end position="392"/>
    </location>
</feature>
<reference evidence="3" key="1">
    <citation type="journal article" date="2021" name="PeerJ">
        <title>Extensive microbial diversity within the chicken gut microbiome revealed by metagenomics and culture.</title>
        <authorList>
            <person name="Gilroy R."/>
            <person name="Ravi A."/>
            <person name="Getino M."/>
            <person name="Pursley I."/>
            <person name="Horton D.L."/>
            <person name="Alikhan N.F."/>
            <person name="Baker D."/>
            <person name="Gharbi K."/>
            <person name="Hall N."/>
            <person name="Watson M."/>
            <person name="Adriaenssens E.M."/>
            <person name="Foster-Nyarko E."/>
            <person name="Jarju S."/>
            <person name="Secka A."/>
            <person name="Antonio M."/>
            <person name="Oren A."/>
            <person name="Chaudhuri R.R."/>
            <person name="La Ragione R."/>
            <person name="Hildebrand F."/>
            <person name="Pallen M.J."/>
        </authorList>
    </citation>
    <scope>NUCLEOTIDE SEQUENCE</scope>
    <source>
        <strain evidence="3">CHK118-2852</strain>
    </source>
</reference>
<feature type="signal peptide" evidence="1">
    <location>
        <begin position="1"/>
        <end position="21"/>
    </location>
</feature>
<dbReference type="GO" id="GO:0007165">
    <property type="term" value="P:signal transduction"/>
    <property type="evidence" value="ECO:0007669"/>
    <property type="project" value="TreeGrafter"/>
</dbReference>
<evidence type="ECO:0000256" key="1">
    <source>
        <dbReference type="SAM" id="SignalP"/>
    </source>
</evidence>
<evidence type="ECO:0000259" key="2">
    <source>
        <dbReference type="SMART" id="SM00245"/>
    </source>
</evidence>
<organism evidence="3 4">
    <name type="scientific">Candidatus Bacteroides merdavium</name>
    <dbReference type="NCBI Taxonomy" id="2838472"/>
    <lineage>
        <taxon>Bacteria</taxon>
        <taxon>Pseudomonadati</taxon>
        <taxon>Bacteroidota</taxon>
        <taxon>Bacteroidia</taxon>
        <taxon>Bacteroidales</taxon>
        <taxon>Bacteroidaceae</taxon>
        <taxon>Bacteroides</taxon>
    </lineage>
</organism>
<comment type="caution">
    <text evidence="3">The sequence shown here is derived from an EMBL/GenBank/DDBJ whole genome shotgun (WGS) entry which is preliminary data.</text>
</comment>
<sequence>MKRTTSFYLITGCLTLLSVFASCWQDRSGEYYALVGSKSWIYTTMQEYYLYYQDVPEESELNFFQKPAEFLSAAASEKDGKNGVLYSHIDSVKTASTRTLSDSPTFGFEAVMLQTPQGEYALQVLYTQPQSPAEEAGLKRGDLIIGADSMKISSSDYTKYVTNPTAAHLFTLGSYNAESEQIDTIGTVQMPAPRIIEIQNLLKTSLINTGNRKAAYILYNEFGEDEIPQWQSLYSQLAAAQPDDIILDLRYNPGGYVSTAQVVGTLLAPQSALGQTMLYMTGNDKLNLTETYTFDTNLLPGGSILSYQNLYVITSGNTASASEIIINCLRPYMTGNLYQVGEATFGKNVAQALYTNDQYPQLEFWLTTYYLSNADGYKDYDVEGLPADYTQSEPYGGNLGELGTETDPLMQPILIRMATGSFPTAETATRTLASPRMLVVKNSVAEKRKTARTNLSFQSLSDFLPGN</sequence>
<gene>
    <name evidence="3" type="ORF">H9807_10195</name>
</gene>
<dbReference type="SMART" id="SM00245">
    <property type="entry name" value="TSPc"/>
    <property type="match status" value="1"/>
</dbReference>
<dbReference type="InterPro" id="IPR029045">
    <property type="entry name" value="ClpP/crotonase-like_dom_sf"/>
</dbReference>
<dbReference type="Pfam" id="PF03572">
    <property type="entry name" value="Peptidase_S41"/>
    <property type="match status" value="1"/>
</dbReference>
<dbReference type="GO" id="GO:0030288">
    <property type="term" value="C:outer membrane-bounded periplasmic space"/>
    <property type="evidence" value="ECO:0007669"/>
    <property type="project" value="TreeGrafter"/>
</dbReference>
<evidence type="ECO:0000313" key="4">
    <source>
        <dbReference type="Proteomes" id="UP000824108"/>
    </source>
</evidence>
<dbReference type="CDD" id="cd07561">
    <property type="entry name" value="Peptidase_S41_CPP_like"/>
    <property type="match status" value="1"/>
</dbReference>
<dbReference type="EMBL" id="DXAV01000083">
    <property type="protein sequence ID" value="HIZ92467.1"/>
    <property type="molecule type" value="Genomic_DNA"/>
</dbReference>
<dbReference type="PROSITE" id="PS51257">
    <property type="entry name" value="PROKAR_LIPOPROTEIN"/>
    <property type="match status" value="1"/>
</dbReference>
<dbReference type="Gene3D" id="3.90.226.10">
    <property type="entry name" value="2-enoyl-CoA Hydratase, Chain A, domain 1"/>
    <property type="match status" value="1"/>
</dbReference>
<proteinExistence type="predicted"/>
<dbReference type="Proteomes" id="UP000824108">
    <property type="component" value="Unassembled WGS sequence"/>
</dbReference>
<dbReference type="AlphaFoldDB" id="A0A9D2KF25"/>
<dbReference type="Gene3D" id="3.30.750.170">
    <property type="match status" value="1"/>
</dbReference>
<dbReference type="PANTHER" id="PTHR32060">
    <property type="entry name" value="TAIL-SPECIFIC PROTEASE"/>
    <property type="match status" value="1"/>
</dbReference>
<keyword evidence="1" id="KW-0732">Signal</keyword>
<dbReference type="SUPFAM" id="SSF50156">
    <property type="entry name" value="PDZ domain-like"/>
    <property type="match status" value="1"/>
</dbReference>
<dbReference type="InterPro" id="IPR036034">
    <property type="entry name" value="PDZ_sf"/>
</dbReference>
<dbReference type="GO" id="GO:0008236">
    <property type="term" value="F:serine-type peptidase activity"/>
    <property type="evidence" value="ECO:0007669"/>
    <property type="project" value="InterPro"/>
</dbReference>
<dbReference type="GO" id="GO:0006508">
    <property type="term" value="P:proteolysis"/>
    <property type="evidence" value="ECO:0007669"/>
    <property type="project" value="InterPro"/>
</dbReference>
<feature type="chain" id="PRO_5038626459" evidence="1">
    <location>
        <begin position="22"/>
        <end position="467"/>
    </location>
</feature>
<name>A0A9D2KF25_9BACE</name>
<dbReference type="InterPro" id="IPR041613">
    <property type="entry name" value="Pept_S41_N"/>
</dbReference>
<dbReference type="Gene3D" id="2.30.42.10">
    <property type="match status" value="1"/>
</dbReference>